<dbReference type="OrthoDB" id="7030114at2"/>
<dbReference type="EMBL" id="CP017480">
    <property type="protein sequence ID" value="APG04761.1"/>
    <property type="molecule type" value="Genomic_DNA"/>
</dbReference>
<reference evidence="2" key="1">
    <citation type="submission" date="2016-09" db="EMBL/GenBank/DDBJ databases">
        <authorList>
            <person name="Lysoe E."/>
        </authorList>
    </citation>
    <scope>NUCLEOTIDE SEQUENCE [LARGE SCALE GENOMIC DNA]</scope>
    <source>
        <strain evidence="2">LJ96T</strain>
    </source>
</reference>
<gene>
    <name evidence="1" type="ORF">BJI69_13225</name>
</gene>
<sequence length="60" mass="6874">MDSQKQVVGPADATRIDLELRTDMNYWTRVLGVSETSLRDAVLRVGVQSSDVRAELRRRR</sequence>
<dbReference type="PATRIC" id="fig|1440763.5.peg.453"/>
<organism evidence="1 2">
    <name type="scientific">Luteibacter rhizovicinus DSM 16549</name>
    <dbReference type="NCBI Taxonomy" id="1440763"/>
    <lineage>
        <taxon>Bacteria</taxon>
        <taxon>Pseudomonadati</taxon>
        <taxon>Pseudomonadota</taxon>
        <taxon>Gammaproteobacteria</taxon>
        <taxon>Lysobacterales</taxon>
        <taxon>Rhodanobacteraceae</taxon>
        <taxon>Luteibacter</taxon>
    </lineage>
</organism>
<evidence type="ECO:0000313" key="1">
    <source>
        <dbReference type="EMBL" id="APG04761.1"/>
    </source>
</evidence>
<dbReference type="Proteomes" id="UP000182987">
    <property type="component" value="Chromosome"/>
</dbReference>
<dbReference type="RefSeq" id="WP_046966430.1">
    <property type="nucleotide sequence ID" value="NZ_CP017480.1"/>
</dbReference>
<dbReference type="AlphaFoldDB" id="A0A0G9HKP6"/>
<protein>
    <submittedName>
        <fullName evidence="1">Uncharacterized protein</fullName>
    </submittedName>
</protein>
<dbReference type="KEGG" id="lrz:BJI69_13225"/>
<name>A0A0G9HKP6_9GAMM</name>
<proteinExistence type="predicted"/>
<dbReference type="InterPro" id="IPR022037">
    <property type="entry name" value="DUF3606"/>
</dbReference>
<keyword evidence="2" id="KW-1185">Reference proteome</keyword>
<evidence type="ECO:0000313" key="2">
    <source>
        <dbReference type="Proteomes" id="UP000182987"/>
    </source>
</evidence>
<accession>A0A0G9HKP6</accession>
<dbReference type="Pfam" id="PF12244">
    <property type="entry name" value="DUF3606"/>
    <property type="match status" value="1"/>
</dbReference>